<evidence type="ECO:0000256" key="2">
    <source>
        <dbReference type="SAM" id="Phobius"/>
    </source>
</evidence>
<evidence type="ECO:0000313" key="4">
    <source>
        <dbReference type="Proteomes" id="UP000250235"/>
    </source>
</evidence>
<feature type="region of interest" description="Disordered" evidence="1">
    <location>
        <begin position="94"/>
        <end position="113"/>
    </location>
</feature>
<keyword evidence="2" id="KW-1133">Transmembrane helix</keyword>
<name>A0A2Z7CNJ7_9LAMI</name>
<protein>
    <submittedName>
        <fullName evidence="3">Uncharacterized protein</fullName>
    </submittedName>
</protein>
<keyword evidence="2" id="KW-0472">Membrane</keyword>
<feature type="compositionally biased region" description="Acidic residues" evidence="1">
    <location>
        <begin position="96"/>
        <end position="113"/>
    </location>
</feature>
<gene>
    <name evidence="3" type="ORF">F511_07918</name>
</gene>
<dbReference type="AlphaFoldDB" id="A0A2Z7CNJ7"/>
<keyword evidence="4" id="KW-1185">Reference proteome</keyword>
<keyword evidence="2" id="KW-0812">Transmembrane</keyword>
<evidence type="ECO:0000313" key="3">
    <source>
        <dbReference type="EMBL" id="KZV46366.1"/>
    </source>
</evidence>
<sequence length="212" mass="23231">MAYPALDAVSHNGLSFAGLGNLVEIDSEIWLPTTRFLRSLNTARLLGLYLLPCLLVLISFTLLGLYVHQVFMEKNVINSTSIAASACFSLNSENFNESDEDEDENEVDLDDEDDASVDDCNVFEYCSDKNYFYKDNDDDYSSMQAQFDNVDIPPGVEASVTWLKETTLSSSAPIPLELSVLCGSARSSACVTASASAPSTENVRPLFQAIHL</sequence>
<accession>A0A2Z7CNJ7</accession>
<dbReference type="Proteomes" id="UP000250235">
    <property type="component" value="Unassembled WGS sequence"/>
</dbReference>
<feature type="transmembrane region" description="Helical" evidence="2">
    <location>
        <begin position="46"/>
        <end position="67"/>
    </location>
</feature>
<dbReference type="OrthoDB" id="1752092at2759"/>
<evidence type="ECO:0000256" key="1">
    <source>
        <dbReference type="SAM" id="MobiDB-lite"/>
    </source>
</evidence>
<reference evidence="3 4" key="1">
    <citation type="journal article" date="2015" name="Proc. Natl. Acad. Sci. U.S.A.">
        <title>The resurrection genome of Boea hygrometrica: A blueprint for survival of dehydration.</title>
        <authorList>
            <person name="Xiao L."/>
            <person name="Yang G."/>
            <person name="Zhang L."/>
            <person name="Yang X."/>
            <person name="Zhao S."/>
            <person name="Ji Z."/>
            <person name="Zhou Q."/>
            <person name="Hu M."/>
            <person name="Wang Y."/>
            <person name="Chen M."/>
            <person name="Xu Y."/>
            <person name="Jin H."/>
            <person name="Xiao X."/>
            <person name="Hu G."/>
            <person name="Bao F."/>
            <person name="Hu Y."/>
            <person name="Wan P."/>
            <person name="Li L."/>
            <person name="Deng X."/>
            <person name="Kuang T."/>
            <person name="Xiang C."/>
            <person name="Zhu J.K."/>
            <person name="Oliver M.J."/>
            <person name="He Y."/>
        </authorList>
    </citation>
    <scope>NUCLEOTIDE SEQUENCE [LARGE SCALE GENOMIC DNA]</scope>
    <source>
        <strain evidence="4">cv. XS01</strain>
    </source>
</reference>
<proteinExistence type="predicted"/>
<dbReference type="EMBL" id="KQ995675">
    <property type="protein sequence ID" value="KZV46366.1"/>
    <property type="molecule type" value="Genomic_DNA"/>
</dbReference>
<organism evidence="3 4">
    <name type="scientific">Dorcoceras hygrometricum</name>
    <dbReference type="NCBI Taxonomy" id="472368"/>
    <lineage>
        <taxon>Eukaryota</taxon>
        <taxon>Viridiplantae</taxon>
        <taxon>Streptophyta</taxon>
        <taxon>Embryophyta</taxon>
        <taxon>Tracheophyta</taxon>
        <taxon>Spermatophyta</taxon>
        <taxon>Magnoliopsida</taxon>
        <taxon>eudicotyledons</taxon>
        <taxon>Gunneridae</taxon>
        <taxon>Pentapetalae</taxon>
        <taxon>asterids</taxon>
        <taxon>lamiids</taxon>
        <taxon>Lamiales</taxon>
        <taxon>Gesneriaceae</taxon>
        <taxon>Didymocarpoideae</taxon>
        <taxon>Trichosporeae</taxon>
        <taxon>Loxocarpinae</taxon>
        <taxon>Dorcoceras</taxon>
    </lineage>
</organism>